<dbReference type="Pfam" id="PF20245">
    <property type="entry name" value="DUF6600"/>
    <property type="match status" value="1"/>
</dbReference>
<dbReference type="RefSeq" id="WP_350016689.1">
    <property type="nucleotide sequence ID" value="NZ_CP157948.1"/>
</dbReference>
<evidence type="ECO:0000313" key="3">
    <source>
        <dbReference type="EMBL" id="XBS90684.1"/>
    </source>
</evidence>
<evidence type="ECO:0000256" key="2">
    <source>
        <dbReference type="SAM" id="SignalP"/>
    </source>
</evidence>
<sequence>MSRFAESPVSWRRYRRVLAVWLLCLVAGLAQAQTDTRSDTDDSADPPTRVARLSYVGGDLGFLPSGAKDWSDANINRPLTTGDKLSSAAGTRAELEFDGGTLRIDGQSDLGLLDLDDQLAQIELTQGSLSLTVRQLGDGESYEIDTPAVALVVDRPGTFRVDVDPRDGSTRIAALDGAATVFGENNAQRSINPGRSYRFTDASLGMVTISDLAGGDAFDHWASERDRRYAQSDSSQYVSDDVVGYQDLDQYGAWQDSSEYGAVWYPHNVGSDWAPYRNGHWAYIAPWGWTWIDDAPWGYAPYHYGRWAYTQRGWGWIPGPRGVRAIYAPALVAFVGGGGWSVGIGGAPVGWFPLGPGEIYNPWYRCGRRYYTRVNVHNIRVRGGHDPRRDIDDHYTRYRRGDFDRGDHRRGAPRGFTAVSGDNFAGGHRVTNHRLHVDPRKLTDTSLRPRDIAGVRPTDRGGHGPRTTHVRNLPAGGFTREVVARRAPPDIHDAPVPDYGRPNHGKLTGDASSGRVRVLGSQDPGRRPPMADRDGGNVHRAAPVTAQLPTVPRITPATREDRMTNAGDDGEPRSARFAHPRSPYGADRRENMPRPGVSYIAPSPSTPSVDQRAPRPMPPTRRDDARVVPYDRARFQHATTQTPVATPTLGEPEQRRFERPQPRFQRPEPVQREPMREAPRPQPRPSAPPPPRYEPPQRPAPRVEAPRPQQNMSRPSPRKGGERLDREDRRH</sequence>
<name>A0AAU7QM06_9GAMM</name>
<accession>A0AAU7QM06</accession>
<organism evidence="3">
    <name type="scientific">Rhodanobacter sp. IGA1.0</name>
    <dbReference type="NCBI Taxonomy" id="3158582"/>
    <lineage>
        <taxon>Bacteria</taxon>
        <taxon>Pseudomonadati</taxon>
        <taxon>Pseudomonadota</taxon>
        <taxon>Gammaproteobacteria</taxon>
        <taxon>Lysobacterales</taxon>
        <taxon>Rhodanobacteraceae</taxon>
        <taxon>Rhodanobacter</taxon>
    </lineage>
</organism>
<dbReference type="InterPro" id="IPR046535">
    <property type="entry name" value="DUF6600"/>
</dbReference>
<feature type="compositionally biased region" description="Basic and acidic residues" evidence="1">
    <location>
        <begin position="620"/>
        <end position="634"/>
    </location>
</feature>
<protein>
    <submittedName>
        <fullName evidence="3">DUF6600 domain-containing protein</fullName>
    </submittedName>
</protein>
<feature type="compositionally biased region" description="Basic and acidic residues" evidence="1">
    <location>
        <begin position="719"/>
        <end position="731"/>
    </location>
</feature>
<keyword evidence="2" id="KW-0732">Signal</keyword>
<feature type="region of interest" description="Disordered" evidence="1">
    <location>
        <begin position="402"/>
        <end position="731"/>
    </location>
</feature>
<reference evidence="3" key="1">
    <citation type="submission" date="2024-06" db="EMBL/GenBank/DDBJ databases">
        <authorList>
            <person name="Sun Y."/>
        </authorList>
    </citation>
    <scope>NUCLEOTIDE SEQUENCE</scope>
    <source>
        <strain evidence="3">IGA1.0</strain>
    </source>
</reference>
<feature type="compositionally biased region" description="Basic and acidic residues" evidence="1">
    <location>
        <begin position="435"/>
        <end position="462"/>
    </location>
</feature>
<dbReference type="AlphaFoldDB" id="A0AAU7QM06"/>
<dbReference type="PANTHER" id="PTHR38731">
    <property type="entry name" value="LIPL45-RELATED LIPOPROTEIN-RELATED"/>
    <property type="match status" value="1"/>
</dbReference>
<gene>
    <name evidence="3" type="ORF">ABNK63_03305</name>
</gene>
<evidence type="ECO:0000256" key="1">
    <source>
        <dbReference type="SAM" id="MobiDB-lite"/>
    </source>
</evidence>
<dbReference type="PANTHER" id="PTHR38731:SF3">
    <property type="entry name" value="BLL6125 PROTEIN"/>
    <property type="match status" value="1"/>
</dbReference>
<dbReference type="EMBL" id="CP157948">
    <property type="protein sequence ID" value="XBS90684.1"/>
    <property type="molecule type" value="Genomic_DNA"/>
</dbReference>
<feature type="signal peptide" evidence="2">
    <location>
        <begin position="1"/>
        <end position="32"/>
    </location>
</feature>
<proteinExistence type="predicted"/>
<feature type="compositionally biased region" description="Basic and acidic residues" evidence="1">
    <location>
        <begin position="482"/>
        <end position="495"/>
    </location>
</feature>
<feature type="compositionally biased region" description="Basic and acidic residues" evidence="1">
    <location>
        <begin position="524"/>
        <end position="537"/>
    </location>
</feature>
<feature type="compositionally biased region" description="Pro residues" evidence="1">
    <location>
        <begin position="680"/>
        <end position="699"/>
    </location>
</feature>
<feature type="chain" id="PRO_5043694759" evidence="2">
    <location>
        <begin position="33"/>
        <end position="731"/>
    </location>
</feature>
<feature type="compositionally biased region" description="Basic and acidic residues" evidence="1">
    <location>
        <begin position="652"/>
        <end position="679"/>
    </location>
</feature>